<sequence>MRNLELNQYLQPTRFILLRRFVQNETDKRLEFAGLQINFDDAAVQLVSRSSQSVCSAVGLDRLRPGTMLVACLPCQTQKTPLCSLQPLVGNFKF</sequence>
<evidence type="ECO:0000313" key="2">
    <source>
        <dbReference type="WBParaSite" id="maker-uti_cns_0003663-snap-gene-0.2-mRNA-1"/>
    </source>
</evidence>
<keyword evidence="1" id="KW-1185">Reference proteome</keyword>
<dbReference type="Proteomes" id="UP000095280">
    <property type="component" value="Unplaced"/>
</dbReference>
<reference evidence="2" key="1">
    <citation type="submission" date="2016-11" db="UniProtKB">
        <authorList>
            <consortium name="WormBaseParasite"/>
        </authorList>
    </citation>
    <scope>IDENTIFICATION</scope>
</reference>
<dbReference type="AlphaFoldDB" id="A0A1I8GZZ5"/>
<accession>A0A1I8GZZ5</accession>
<proteinExistence type="predicted"/>
<name>A0A1I8GZZ5_9PLAT</name>
<dbReference type="WBParaSite" id="maker-uti_cns_0003663-snap-gene-0.2-mRNA-1">
    <property type="protein sequence ID" value="maker-uti_cns_0003663-snap-gene-0.2-mRNA-1"/>
    <property type="gene ID" value="maker-uti_cns_0003663-snap-gene-0.2"/>
</dbReference>
<organism evidence="1 2">
    <name type="scientific">Macrostomum lignano</name>
    <dbReference type="NCBI Taxonomy" id="282301"/>
    <lineage>
        <taxon>Eukaryota</taxon>
        <taxon>Metazoa</taxon>
        <taxon>Spiralia</taxon>
        <taxon>Lophotrochozoa</taxon>
        <taxon>Platyhelminthes</taxon>
        <taxon>Rhabditophora</taxon>
        <taxon>Macrostomorpha</taxon>
        <taxon>Macrostomida</taxon>
        <taxon>Macrostomidae</taxon>
        <taxon>Macrostomum</taxon>
    </lineage>
</organism>
<evidence type="ECO:0000313" key="1">
    <source>
        <dbReference type="Proteomes" id="UP000095280"/>
    </source>
</evidence>
<protein>
    <submittedName>
        <fullName evidence="2">Uncharacterized protein</fullName>
    </submittedName>
</protein>